<feature type="compositionally biased region" description="Acidic residues" evidence="1">
    <location>
        <begin position="216"/>
        <end position="230"/>
    </location>
</feature>
<dbReference type="Proteomes" id="UP001143307">
    <property type="component" value="Unassembled WGS sequence"/>
</dbReference>
<protein>
    <submittedName>
        <fullName evidence="3">Uncharacterized protein</fullName>
    </submittedName>
</protein>
<name>A0ABT3T0B5_9GAMM</name>
<keyword evidence="2" id="KW-0732">Signal</keyword>
<sequence length="230" mass="24752">MKAILRIFLMSAGLLALAAQGAPTVQIKGGHTSIGVSEDFLLQLDGCDVTRVKPGVVKPGVERMRFPVSGGALDLEYLEGEVDHRGGINIDCAAIVGQVTIENLRIDAIQDEEDEIRPMITALVSIDDSVIGRIDFAAPGGAEFEVLTQGNVVQLRKASLSLAEEAREFLKIVLDLDLPENLLVGEANSRINIKTAKDDDHPGNGFAKGKNKGEDSDQEDDEDDEEEDES</sequence>
<reference evidence="3" key="1">
    <citation type="submission" date="2019-02" db="EMBL/GenBank/DDBJ databases">
        <authorList>
            <person name="Li S.-H."/>
        </authorList>
    </citation>
    <scope>NUCLEOTIDE SEQUENCE</scope>
    <source>
        <strain evidence="3">IMCC8485</strain>
    </source>
</reference>
<feature type="signal peptide" evidence="2">
    <location>
        <begin position="1"/>
        <end position="18"/>
    </location>
</feature>
<keyword evidence="4" id="KW-1185">Reference proteome</keyword>
<evidence type="ECO:0000256" key="2">
    <source>
        <dbReference type="SAM" id="SignalP"/>
    </source>
</evidence>
<comment type="caution">
    <text evidence="3">The sequence shown here is derived from an EMBL/GenBank/DDBJ whole genome shotgun (WGS) entry which is preliminary data.</text>
</comment>
<evidence type="ECO:0000313" key="3">
    <source>
        <dbReference type="EMBL" id="MCX2975700.1"/>
    </source>
</evidence>
<dbReference type="EMBL" id="SHNP01000011">
    <property type="protein sequence ID" value="MCX2975700.1"/>
    <property type="molecule type" value="Genomic_DNA"/>
</dbReference>
<feature type="region of interest" description="Disordered" evidence="1">
    <location>
        <begin position="193"/>
        <end position="230"/>
    </location>
</feature>
<proteinExistence type="predicted"/>
<feature type="chain" id="PRO_5046232479" evidence="2">
    <location>
        <begin position="19"/>
        <end position="230"/>
    </location>
</feature>
<organism evidence="3 4">
    <name type="scientific">Candidatus Seongchinamella marina</name>
    <dbReference type="NCBI Taxonomy" id="2518990"/>
    <lineage>
        <taxon>Bacteria</taxon>
        <taxon>Pseudomonadati</taxon>
        <taxon>Pseudomonadota</taxon>
        <taxon>Gammaproteobacteria</taxon>
        <taxon>Cellvibrionales</taxon>
        <taxon>Halieaceae</taxon>
        <taxon>Seongchinamella</taxon>
    </lineage>
</organism>
<dbReference type="RefSeq" id="WP_279254320.1">
    <property type="nucleotide sequence ID" value="NZ_SHNP01000011.1"/>
</dbReference>
<evidence type="ECO:0000256" key="1">
    <source>
        <dbReference type="SAM" id="MobiDB-lite"/>
    </source>
</evidence>
<accession>A0ABT3T0B5</accession>
<gene>
    <name evidence="3" type="ORF">EYC87_19165</name>
</gene>
<evidence type="ECO:0000313" key="4">
    <source>
        <dbReference type="Proteomes" id="UP001143307"/>
    </source>
</evidence>